<dbReference type="AlphaFoldDB" id="A0A8K9XZL9"/>
<organism evidence="3 4">
    <name type="scientific">Oncorhynchus mykiss</name>
    <name type="common">Rainbow trout</name>
    <name type="synonym">Salmo gairdneri</name>
    <dbReference type="NCBI Taxonomy" id="8022"/>
    <lineage>
        <taxon>Eukaryota</taxon>
        <taxon>Metazoa</taxon>
        <taxon>Chordata</taxon>
        <taxon>Craniata</taxon>
        <taxon>Vertebrata</taxon>
        <taxon>Euteleostomi</taxon>
        <taxon>Actinopterygii</taxon>
        <taxon>Neopterygii</taxon>
        <taxon>Teleostei</taxon>
        <taxon>Protacanthopterygii</taxon>
        <taxon>Salmoniformes</taxon>
        <taxon>Salmonidae</taxon>
        <taxon>Salmoninae</taxon>
        <taxon>Oncorhynchus</taxon>
    </lineage>
</organism>
<name>A0A8K9XZL9_ONCMY</name>
<keyword evidence="2" id="KW-0963">Cytoplasm</keyword>
<reference evidence="3" key="3">
    <citation type="submission" date="2025-09" db="UniProtKB">
        <authorList>
            <consortium name="Ensembl"/>
        </authorList>
    </citation>
    <scope>IDENTIFICATION</scope>
</reference>
<accession>A0A8K9XZL9</accession>
<dbReference type="Ensembl" id="ENSOMYT00000134339.1">
    <property type="protein sequence ID" value="ENSOMYP00000141360.1"/>
    <property type="gene ID" value="ENSOMYG00000070476.1"/>
</dbReference>
<dbReference type="PANTHER" id="PTHR13391">
    <property type="entry name" value="MITOCHONDRIAL DISTRIBUTION REGULATOR MISATO"/>
    <property type="match status" value="1"/>
</dbReference>
<evidence type="ECO:0000256" key="2">
    <source>
        <dbReference type="ARBA" id="ARBA00022490"/>
    </source>
</evidence>
<dbReference type="Proteomes" id="UP000694395">
    <property type="component" value="Chromosome 18"/>
</dbReference>
<dbReference type="PANTHER" id="PTHR13391:SF0">
    <property type="entry name" value="PROTEIN MISATO HOMOLOG 1"/>
    <property type="match status" value="1"/>
</dbReference>
<evidence type="ECO:0000256" key="1">
    <source>
        <dbReference type="ARBA" id="ARBA00004496"/>
    </source>
</evidence>
<dbReference type="GO" id="GO:0005739">
    <property type="term" value="C:mitochondrion"/>
    <property type="evidence" value="ECO:0007669"/>
    <property type="project" value="TreeGrafter"/>
</dbReference>
<keyword evidence="4" id="KW-1185">Reference proteome</keyword>
<evidence type="ECO:0000313" key="4">
    <source>
        <dbReference type="Proteomes" id="UP000694395"/>
    </source>
</evidence>
<evidence type="ECO:0000313" key="3">
    <source>
        <dbReference type="Ensembl" id="ENSOMYP00000141360.1"/>
    </source>
</evidence>
<dbReference type="GeneTree" id="ENSGT00530000064067"/>
<reference evidence="3" key="2">
    <citation type="submission" date="2025-08" db="UniProtKB">
        <authorList>
            <consortium name="Ensembl"/>
        </authorList>
    </citation>
    <scope>IDENTIFICATION</scope>
</reference>
<dbReference type="SUPFAM" id="SSF52490">
    <property type="entry name" value="Tubulin nucleotide-binding domain-like"/>
    <property type="match status" value="1"/>
</dbReference>
<sequence length="406" mass="44816">PLAPPAEESFLPNCLPHALYELVHSFCDYSEEGLLILSNKTMYWEAHNLEVFGQGEALLQGSVLEDLEDRIHFFIEGYLQGFQVLCDLADGFSGLGSKVTEMLQDSYGGRGILSWELAPVSHPDTVSDKREVVCSPGLMAQHSCLTGFFFLCATPKMSDNPKNVYFCLLHPSLWYHSSSVLALALDSLTVPYRLRYNSASMWEFAEALAVSGRKESAGSLPFPMAQGSSLPDTLGDLLWKPLSACPEQAMIDRSCTQAAQGFRVADQLRPGMQPPTPLHSLDCREDVLASYINAHYALVSLVSSPSKLTPPFPQIFSQSLGPQGFLQTRSPSLLLRVHTCLHSSPSLGPWLLELRGGGGSRALAPRCSFLSRGTELADFQEYREQLGLLVRCYRDDSRGMMRRSID</sequence>
<dbReference type="InterPro" id="IPR036525">
    <property type="entry name" value="Tubulin/FtsZ_GTPase_sf"/>
</dbReference>
<comment type="subcellular location">
    <subcellularLocation>
        <location evidence="1">Cytoplasm</location>
    </subcellularLocation>
</comment>
<reference evidence="3" key="1">
    <citation type="submission" date="2020-07" db="EMBL/GenBank/DDBJ databases">
        <title>A long reads based de novo assembly of the rainbow trout Arlee double haploid line genome.</title>
        <authorList>
            <person name="Gao G."/>
            <person name="Palti Y."/>
        </authorList>
    </citation>
    <scope>NUCLEOTIDE SEQUENCE [LARGE SCALE GENOMIC DNA]</scope>
</reference>
<dbReference type="InterPro" id="IPR049942">
    <property type="entry name" value="DML1/Misato"/>
</dbReference>
<protein>
    <submittedName>
        <fullName evidence="3">Uncharacterized protein</fullName>
    </submittedName>
</protein>
<dbReference type="Gene3D" id="3.40.50.1440">
    <property type="entry name" value="Tubulin/FtsZ, GTPase domain"/>
    <property type="match status" value="1"/>
</dbReference>
<dbReference type="GO" id="GO:0007005">
    <property type="term" value="P:mitochondrion organization"/>
    <property type="evidence" value="ECO:0007669"/>
    <property type="project" value="InterPro"/>
</dbReference>
<proteinExistence type="predicted"/>